<keyword evidence="2" id="KW-1133">Transmembrane helix</keyword>
<gene>
    <name evidence="3" type="ORF">CTOB1V02_LOCUS6939</name>
</gene>
<name>A0A7R8WEW7_9CRUS</name>
<reference evidence="3" key="1">
    <citation type="submission" date="2020-11" db="EMBL/GenBank/DDBJ databases">
        <authorList>
            <person name="Tran Van P."/>
        </authorList>
    </citation>
    <scope>NUCLEOTIDE SEQUENCE</scope>
</reference>
<organism evidence="3">
    <name type="scientific">Cyprideis torosa</name>
    <dbReference type="NCBI Taxonomy" id="163714"/>
    <lineage>
        <taxon>Eukaryota</taxon>
        <taxon>Metazoa</taxon>
        <taxon>Ecdysozoa</taxon>
        <taxon>Arthropoda</taxon>
        <taxon>Crustacea</taxon>
        <taxon>Oligostraca</taxon>
        <taxon>Ostracoda</taxon>
        <taxon>Podocopa</taxon>
        <taxon>Podocopida</taxon>
        <taxon>Cytherocopina</taxon>
        <taxon>Cytheroidea</taxon>
        <taxon>Cytherideidae</taxon>
        <taxon>Cyprideis</taxon>
    </lineage>
</organism>
<feature type="compositionally biased region" description="Basic and acidic residues" evidence="1">
    <location>
        <begin position="179"/>
        <end position="193"/>
    </location>
</feature>
<feature type="compositionally biased region" description="Low complexity" evidence="1">
    <location>
        <begin position="194"/>
        <end position="204"/>
    </location>
</feature>
<evidence type="ECO:0000256" key="1">
    <source>
        <dbReference type="SAM" id="MobiDB-lite"/>
    </source>
</evidence>
<dbReference type="AlphaFoldDB" id="A0A7R8WEW7"/>
<proteinExistence type="predicted"/>
<accession>A0A7R8WEW7</accession>
<keyword evidence="2" id="KW-0472">Membrane</keyword>
<dbReference type="EMBL" id="OB661849">
    <property type="protein sequence ID" value="CAD7229066.1"/>
    <property type="molecule type" value="Genomic_DNA"/>
</dbReference>
<feature type="region of interest" description="Disordered" evidence="1">
    <location>
        <begin position="179"/>
        <end position="204"/>
    </location>
</feature>
<feature type="transmembrane region" description="Helical" evidence="2">
    <location>
        <begin position="6"/>
        <end position="25"/>
    </location>
</feature>
<sequence>MTPHSTSSIAMASIFLLILNFAAWTESYYYRRHRRPVNFPGRIGYLGSYGEPYYYEDIPQPEPEPYYYSSQPGVSEPRHSPHYPYSTTLKPLEIQSIDTSADELLPGQPFCAGSTNAQCLPEWQCQRLRGAGYGAGDQCTEKEGIIFVCCSREYAQKKEIGKLVDLNPTTDSESIGIIELRKGHQSPREEVKGRQTSSSRRGRS</sequence>
<evidence type="ECO:0000313" key="3">
    <source>
        <dbReference type="EMBL" id="CAD7229066.1"/>
    </source>
</evidence>
<keyword evidence="2" id="KW-0812">Transmembrane</keyword>
<evidence type="ECO:0000256" key="2">
    <source>
        <dbReference type="SAM" id="Phobius"/>
    </source>
</evidence>
<protein>
    <submittedName>
        <fullName evidence="3">Uncharacterized protein</fullName>
    </submittedName>
</protein>